<dbReference type="AlphaFoldDB" id="L1LCE9"/>
<organism evidence="2 3">
    <name type="scientific">Theileria equi strain WA</name>
    <dbReference type="NCBI Taxonomy" id="1537102"/>
    <lineage>
        <taxon>Eukaryota</taxon>
        <taxon>Sar</taxon>
        <taxon>Alveolata</taxon>
        <taxon>Apicomplexa</taxon>
        <taxon>Aconoidasida</taxon>
        <taxon>Piroplasmida</taxon>
        <taxon>Theileriidae</taxon>
        <taxon>Theileria</taxon>
    </lineage>
</organism>
<dbReference type="RefSeq" id="XP_004832406.1">
    <property type="nucleotide sequence ID" value="XM_004832349.1"/>
</dbReference>
<comment type="caution">
    <text evidence="2">The sequence shown here is derived from an EMBL/GenBank/DDBJ whole genome shotgun (WGS) entry which is preliminary data.</text>
</comment>
<dbReference type="OrthoDB" id="361131at2759"/>
<feature type="signal peptide" evidence="1">
    <location>
        <begin position="1"/>
        <end position="16"/>
    </location>
</feature>
<dbReference type="STRING" id="1537102.L1LCE9"/>
<dbReference type="VEuPathDB" id="PiroplasmaDB:BEWA_015130"/>
<sequence>MYIYLIFYRLLVLVRAFIVRDSSLTHLSGGLSTHPCISILPKYTSLTYSNPNENGSDIEEEDIAHLAETKNFNDTDNDLEMMEFLRSSDKDGKLSDAKLKISRRLWKLLMGLLIYRSRYNDYNIGYEFVFDEEDENHQYIAGYPLGEILNNLLDLVDLHGKDPVLFKKYNESLQLENKHFPVSDVKEAPKLLWLLGFPTHTYIKKRKELDSIYLPAKSVTTRLRKWNLLKPLKHASLYDIHEDNTVVIERTKQVKKIINEFLKDEREYLMSQLMFSNPQELPAPSNKALPRERILKTIVSEILEKHKSSSVCPLVQRDTRFEIEGGYHYSFYHWSFEQVVQCLVLFNDMYFDHNRELLISCERSGTQFEPVTFNILRKNWRVPENDNWPKVFHGMPLGYFIDNFRNGDTDAKEHWLRRAILDHIGFNWGDGIKYLTFTWDKLELGLIWFINFRGFPIVNLTPDMEISKTTAVAKFGKPEEIQGLKLGRLVYTAIDQIQVLRQHYPNRYKFLSDMGLNVMWKEQIGLGYRPVPHSKFVNIDKRTKVSTDKKYLFDETNPHPKDMDVINVVDVVDENISDLLVHKDEKYNMPQIEGLFEEPDPGNIT</sequence>
<evidence type="ECO:0000313" key="3">
    <source>
        <dbReference type="Proteomes" id="UP000031512"/>
    </source>
</evidence>
<dbReference type="eggNOG" id="ENOG502QZT9">
    <property type="taxonomic scope" value="Eukaryota"/>
</dbReference>
<evidence type="ECO:0000256" key="1">
    <source>
        <dbReference type="SAM" id="SignalP"/>
    </source>
</evidence>
<proteinExistence type="predicted"/>
<reference evidence="2 3" key="1">
    <citation type="journal article" date="2012" name="BMC Genomics">
        <title>Comparative genomic analysis and phylogenetic position of Theileria equi.</title>
        <authorList>
            <person name="Kappmeyer L.S."/>
            <person name="Thiagarajan M."/>
            <person name="Herndon D.R."/>
            <person name="Ramsay J.D."/>
            <person name="Caler E."/>
            <person name="Djikeng A."/>
            <person name="Gillespie J.J."/>
            <person name="Lau A.O."/>
            <person name="Roalson E.H."/>
            <person name="Silva J.C."/>
            <person name="Silva M.G."/>
            <person name="Suarez C.E."/>
            <person name="Ueti M.W."/>
            <person name="Nene V.M."/>
            <person name="Mealey R.H."/>
            <person name="Knowles D.P."/>
            <person name="Brayton K.A."/>
        </authorList>
    </citation>
    <scope>NUCLEOTIDE SEQUENCE [LARGE SCALE GENOMIC DNA]</scope>
    <source>
        <strain evidence="2 3">WA</strain>
    </source>
</reference>
<accession>L1LCE9</accession>
<protein>
    <submittedName>
        <fullName evidence="2">Uncharacterized protein</fullName>
    </submittedName>
</protein>
<dbReference type="KEGG" id="beq:BEWA_015130"/>
<dbReference type="Proteomes" id="UP000031512">
    <property type="component" value="Unassembled WGS sequence"/>
</dbReference>
<dbReference type="GeneID" id="15804589"/>
<keyword evidence="1" id="KW-0732">Signal</keyword>
<dbReference type="EMBL" id="ACOU01000004">
    <property type="protein sequence ID" value="EKX72954.1"/>
    <property type="molecule type" value="Genomic_DNA"/>
</dbReference>
<gene>
    <name evidence="2" type="ORF">BEWA_015130</name>
</gene>
<keyword evidence="3" id="KW-1185">Reference proteome</keyword>
<feature type="chain" id="PRO_5003953158" evidence="1">
    <location>
        <begin position="17"/>
        <end position="605"/>
    </location>
</feature>
<evidence type="ECO:0000313" key="2">
    <source>
        <dbReference type="EMBL" id="EKX72954.1"/>
    </source>
</evidence>
<name>L1LCE9_THEEQ</name>